<dbReference type="GeneID" id="73340282"/>
<sequence>MPQPWHLVRGSRHLEILSIISLSGRRKLTQAAPCAFGIPTDSTHLFVLRLGGAHQSGKGGSKDSRRQLVVQNANIQLGIVYPPTFGASSKAPHIIINSNNINTAKRHYTHHQAMQSVHIKHGSIRQGKFDIYWSKDNEWAIIDEEEEENERRLKELHRLSTRYWSAGLLVVLVPAMCGLLWCCRFRRRL</sequence>
<protein>
    <submittedName>
        <fullName evidence="2">Uncharacterized protein</fullName>
    </submittedName>
</protein>
<accession>A0A9Q8SNU0</accession>
<dbReference type="EMBL" id="CP019475">
    <property type="protein sequence ID" value="UQC80787.1"/>
    <property type="molecule type" value="Genomic_DNA"/>
</dbReference>
<organism evidence="2 3">
    <name type="scientific">Colletotrichum lupini</name>
    <dbReference type="NCBI Taxonomy" id="145971"/>
    <lineage>
        <taxon>Eukaryota</taxon>
        <taxon>Fungi</taxon>
        <taxon>Dikarya</taxon>
        <taxon>Ascomycota</taxon>
        <taxon>Pezizomycotina</taxon>
        <taxon>Sordariomycetes</taxon>
        <taxon>Hypocreomycetidae</taxon>
        <taxon>Glomerellales</taxon>
        <taxon>Glomerellaceae</taxon>
        <taxon>Colletotrichum</taxon>
        <taxon>Colletotrichum acutatum species complex</taxon>
    </lineage>
</organism>
<dbReference type="Proteomes" id="UP000830671">
    <property type="component" value="Chromosome 3"/>
</dbReference>
<dbReference type="KEGG" id="clup:CLUP02_06272"/>
<keyword evidence="1" id="KW-1133">Transmembrane helix</keyword>
<reference evidence="2" key="1">
    <citation type="journal article" date="2021" name="Mol. Plant Microbe Interact.">
        <title>Complete Genome Sequence of the Plant-Pathogenic Fungus Colletotrichum lupini.</title>
        <authorList>
            <person name="Baroncelli R."/>
            <person name="Pensec F."/>
            <person name="Da Lio D."/>
            <person name="Boufleur T."/>
            <person name="Vicente I."/>
            <person name="Sarrocco S."/>
            <person name="Picot A."/>
            <person name="Baraldi E."/>
            <person name="Sukno S."/>
            <person name="Thon M."/>
            <person name="Le Floch G."/>
        </authorList>
    </citation>
    <scope>NUCLEOTIDE SEQUENCE</scope>
    <source>
        <strain evidence="2">IMI 504893</strain>
    </source>
</reference>
<evidence type="ECO:0000313" key="2">
    <source>
        <dbReference type="EMBL" id="UQC80787.1"/>
    </source>
</evidence>
<evidence type="ECO:0000256" key="1">
    <source>
        <dbReference type="SAM" id="Phobius"/>
    </source>
</evidence>
<dbReference type="AlphaFoldDB" id="A0A9Q8SNU0"/>
<gene>
    <name evidence="2" type="ORF">CLUP02_06272</name>
</gene>
<dbReference type="RefSeq" id="XP_049142415.1">
    <property type="nucleotide sequence ID" value="XM_049285272.1"/>
</dbReference>
<feature type="transmembrane region" description="Helical" evidence="1">
    <location>
        <begin position="163"/>
        <end position="183"/>
    </location>
</feature>
<keyword evidence="1" id="KW-0472">Membrane</keyword>
<evidence type="ECO:0000313" key="3">
    <source>
        <dbReference type="Proteomes" id="UP000830671"/>
    </source>
</evidence>
<keyword evidence="1" id="KW-0812">Transmembrane</keyword>
<keyword evidence="3" id="KW-1185">Reference proteome</keyword>
<name>A0A9Q8SNU0_9PEZI</name>
<proteinExistence type="predicted"/>